<protein>
    <submittedName>
        <fullName evidence="2">Uncharacterized protein</fullName>
    </submittedName>
</protein>
<feature type="transmembrane region" description="Helical" evidence="1">
    <location>
        <begin position="33"/>
        <end position="51"/>
    </location>
</feature>
<comment type="caution">
    <text evidence="2">The sequence shown here is derived from an EMBL/GenBank/DDBJ whole genome shotgun (WGS) entry which is preliminary data.</text>
</comment>
<sequence>MSQKGGIAGGTIIAGVIVVTLVTVAAINSAHLIYIIVSLASLLFGLVLYNCRRIVFVCKDPNLPELQISLFLTIEAAREGEDSGENSDGNQHLVFSIGGNTKGFDVTVPITTGSSKKAGQPKIGFATIDDNDFDERVRPQSWELAPARLLENGIWEKGDVEANQEDEFIAENMTERARRIAMGVSDKPDDPEARRFSPFLVIDSKNFGPMGNFKVKSDIFLHAFRTGGCKAGDYGDPVMEARKLDRLTDTGGHRVKELDQVTTFYVTCSKKSGQVKLKIGKNRPEDVKKFRQEHGFRFWFCKRNKGAKNEGNSTTFLLPS</sequence>
<name>A0AAD5V2I8_9APHY</name>
<reference evidence="2" key="1">
    <citation type="submission" date="2022-07" db="EMBL/GenBank/DDBJ databases">
        <title>Genome Sequence of Physisporinus lineatus.</title>
        <authorList>
            <person name="Buettner E."/>
        </authorList>
    </citation>
    <scope>NUCLEOTIDE SEQUENCE</scope>
    <source>
        <strain evidence="2">VT162</strain>
    </source>
</reference>
<keyword evidence="3" id="KW-1185">Reference proteome</keyword>
<evidence type="ECO:0000313" key="2">
    <source>
        <dbReference type="EMBL" id="KAJ3480699.1"/>
    </source>
</evidence>
<evidence type="ECO:0000313" key="3">
    <source>
        <dbReference type="Proteomes" id="UP001212997"/>
    </source>
</evidence>
<accession>A0AAD5V2I8</accession>
<dbReference type="AlphaFoldDB" id="A0AAD5V2I8"/>
<gene>
    <name evidence="2" type="ORF">NLI96_g8168</name>
</gene>
<keyword evidence="1" id="KW-1133">Transmembrane helix</keyword>
<keyword evidence="1" id="KW-0812">Transmembrane</keyword>
<organism evidence="2 3">
    <name type="scientific">Meripilus lineatus</name>
    <dbReference type="NCBI Taxonomy" id="2056292"/>
    <lineage>
        <taxon>Eukaryota</taxon>
        <taxon>Fungi</taxon>
        <taxon>Dikarya</taxon>
        <taxon>Basidiomycota</taxon>
        <taxon>Agaricomycotina</taxon>
        <taxon>Agaricomycetes</taxon>
        <taxon>Polyporales</taxon>
        <taxon>Meripilaceae</taxon>
        <taxon>Meripilus</taxon>
    </lineage>
</organism>
<keyword evidence="1" id="KW-0472">Membrane</keyword>
<evidence type="ECO:0000256" key="1">
    <source>
        <dbReference type="SAM" id="Phobius"/>
    </source>
</evidence>
<feature type="transmembrane region" description="Helical" evidence="1">
    <location>
        <begin position="7"/>
        <end position="27"/>
    </location>
</feature>
<dbReference type="EMBL" id="JANAWD010000360">
    <property type="protein sequence ID" value="KAJ3480699.1"/>
    <property type="molecule type" value="Genomic_DNA"/>
</dbReference>
<dbReference type="Proteomes" id="UP001212997">
    <property type="component" value="Unassembled WGS sequence"/>
</dbReference>
<proteinExistence type="predicted"/>